<feature type="transmembrane region" description="Helical" evidence="2">
    <location>
        <begin position="4020"/>
        <end position="4039"/>
    </location>
</feature>
<feature type="transmembrane region" description="Helical" evidence="2">
    <location>
        <begin position="3949"/>
        <end position="3976"/>
    </location>
</feature>
<keyword evidence="4" id="KW-1185">Reference proteome</keyword>
<dbReference type="RefSeq" id="XP_004342612.1">
    <property type="nucleotide sequence ID" value="XM_004342563.1"/>
</dbReference>
<feature type="transmembrane region" description="Helical" evidence="2">
    <location>
        <begin position="63"/>
        <end position="91"/>
    </location>
</feature>
<proteinExistence type="predicted"/>
<gene>
    <name evidence="3" type="ORF">CAOG_008011</name>
</gene>
<feature type="transmembrane region" description="Helical" evidence="2">
    <location>
        <begin position="4059"/>
        <end position="4077"/>
    </location>
</feature>
<feature type="transmembrane region" description="Helical" evidence="2">
    <location>
        <begin position="4239"/>
        <end position="4259"/>
    </location>
</feature>
<evidence type="ECO:0000313" key="4">
    <source>
        <dbReference type="Proteomes" id="UP000008743"/>
    </source>
</evidence>
<keyword evidence="2" id="KW-0812">Transmembrane</keyword>
<reference evidence="4" key="1">
    <citation type="submission" date="2011-02" db="EMBL/GenBank/DDBJ databases">
        <title>The Genome Sequence of Capsaspora owczarzaki ATCC 30864.</title>
        <authorList>
            <person name="Russ C."/>
            <person name="Cuomo C."/>
            <person name="Burger G."/>
            <person name="Gray M.W."/>
            <person name="Holland P.W.H."/>
            <person name="King N."/>
            <person name="Lang F.B.F."/>
            <person name="Roger A.J."/>
            <person name="Ruiz-Trillo I."/>
            <person name="Young S.K."/>
            <person name="Zeng Q."/>
            <person name="Gargeya S."/>
            <person name="Alvarado L."/>
            <person name="Berlin A."/>
            <person name="Chapman S.B."/>
            <person name="Chen Z."/>
            <person name="Freedman E."/>
            <person name="Gellesch M."/>
            <person name="Goldberg J."/>
            <person name="Griggs A."/>
            <person name="Gujja S."/>
            <person name="Heilman E."/>
            <person name="Heiman D."/>
            <person name="Howarth C."/>
            <person name="Mehta T."/>
            <person name="Neiman D."/>
            <person name="Pearson M."/>
            <person name="Roberts A."/>
            <person name="Saif S."/>
            <person name="Shea T."/>
            <person name="Shenoy N."/>
            <person name="Sisk P."/>
            <person name="Stolte C."/>
            <person name="Sykes S."/>
            <person name="White J."/>
            <person name="Yandava C."/>
            <person name="Haas B."/>
            <person name="Nusbaum C."/>
            <person name="Birren B."/>
        </authorList>
    </citation>
    <scope>NUCLEOTIDE SEQUENCE</scope>
    <source>
        <strain evidence="4">ATCC 30864</strain>
    </source>
</reference>
<accession>A0A0D2WXJ9</accession>
<feature type="transmembrane region" description="Helical" evidence="2">
    <location>
        <begin position="4205"/>
        <end position="4227"/>
    </location>
</feature>
<organism evidence="3 4">
    <name type="scientific">Capsaspora owczarzaki (strain ATCC 30864)</name>
    <dbReference type="NCBI Taxonomy" id="595528"/>
    <lineage>
        <taxon>Eukaryota</taxon>
        <taxon>Filasterea</taxon>
        <taxon>Capsaspora</taxon>
    </lineage>
</organism>
<sequence length="4326" mass="457661">MALRGRSCDGGAAGAGAALNGSAEPTNKQTASSASASWLRRGSAAAAASSRGRPATANQLRNVYLAALAFIAAWLLVASPGAAVPGAAFLLPSASAADPAMCTNLNALLAASLARPVDGVVQFPLLTDASWLAADSGCATVSGDSLSYNSGSIAVDANSVALQLGGLALSNAQTAGSVAGVTVTRSLTASVAAGGAYSASATVEAHLLLSSTANAVPFENLAVTISIACGLAAAPLPAGAVAHTEVPCTVTLTTDAPTTVNIRDGNARDGQSAAIFYPNPNALNPQQVASLLQDANTLQSRFANTVLLGGPIALLPSTLADTTIRSAFMDANKLPALAEQQTGVDIQTGTLQQGSTQLAFGLLIQAEHECHDADCVAQSSVLWPWLSAFMRQQAFNQPETDAAVQACLASIASNDQDLISLYSRTTLDLFVSSGAIVPRSVSTYTQIVLECADAQKQASGTLVLTLGNDAVFDSTSLPWSRGLYLPSNPQQPEDGRIAAAMTKSLSTTPYGTLRGAISTPSQLYTFLPGNLFGSQVSGLAVADFDLSAAMPKITAAFAQLQAALNSDYPALNAAVAALISSSALAAQRTAYVAHAPQPTMNGFMAWLGEHVHGLSLSAIPATDDAGAFSVRLTAAASQDLDGSQLALTQLNAVLAHQLSGLIVAYDSLAASQLVPNATRENSVGHLSGLLSATATVRHVQSGSPVVTLTSPLSVAVHQTINSFFGYNNDDLLYQNVTFQISLAAPATKFHVEALAVIPVDEIAISYLRVALDSDSPTELLVDAVWDSAFVSLLQSQCQQMSASIQEDPSMNKALQPLNVPLQTVSPTVNWKTVLSTLCSSISTFNGDSNFDAATHIVQSIQALSVNSDVSTLGVHLAIATVSSSPQIRVRFHLHGLYQQTGLVSDSIWGFKTAFDRIQVPLLMASELQFVVTPAIATSATFLFCGQTIVDSFALPVASGMFSGSSVVAASTATTTTSARFAIDINLPNAATMDMELYVAPGLLSNLTALLGNNLDMTSSPLIHAVFSATNIGMDDAASNFFVDDVAFAIEPELAMGLYLDGSLQAPVEMMAGVFNVRSTAFVINTTFASISQEQQYVSNVAPWVASFDTTAPLAILPTTCASVLAETPELTINFTLNNGGAFVTCVIGNLDAAQNLNDVVSRMNAGLASCMPLIELRVVESDLAALDCGMLAVYSAMPGAIWQLESVQEPSDANLTLAMYWQLPSAPSFASWTDMSWLVRTVLGQAATPTFVLPTIQLVTEDELDFIPDEMEDVFPTAFPVMSFPILHQSSESLSAPPVINTLTTGDGMVRLDLDDDSVEAGTTVQLVYTTDGTFGAVFGGPPPTGSIFINSNLTTDQSVNDPVPAAPNNTLGVAVSSQLRQRMSDGSLQVSTETLSFNLVLTPGESTFTALFNAIASAVTGTIFAPVLNATIAAGRPSLNISDQLSIELVQASITPPTSGATVAWLLPLSIQITASTLPAFGTTRIAVATTRCVLGNLNIHTTAGVQSAVPASAGVSVAQGYVGVVDTTASSLAAQSQSDFDLVFPGFASAQFVTSALRQKNATFTQYVATFAVATAADVSTLSFSTTESPFPSDASHLLRFGMNVAKTTLFSVQDLTDLLSNLAFEVTTQGQADFTSAMQTLAATSPVTTLCNLVNEATTMFEDVIAKDPRLAQLLPFLEKTLASYAGDAFLQQFQTIVDNLCHRQAGLATTLATYDSVSDAAFATDVASAGKLSGTELHFQFDLKLYHHTFKTSFRFDANTLLKNPGAPLPIGIGSSGDFSVDVNVGAHIDFFIDFKNFVPSLRIGQDTNLTLAVNLDSTAILRAWLGPISVTFGNANVAIGTPLLLTVAVDGVSLVGNARMSAALTVPSQPICAFTVTIADISAFLQDPSNPNVVFLQDCPDQAVGALELAMLDASFLHLLLESRHVRDLINMFVGGFLAEDLLGFNGLNTDLTLPVIGTSLQKFVVKELMDIAGTDFIKEFTIAITHFTQNIIHEIEQDIEQLALKEFTEIICHAWRNIMLGPCPAVPKPSDKPMTWDFHLGRVYSEPVVNLTWDLGANRPASFEVQCMEELVMEWQFNFRMTFDTRQGLQFSLPFTPVFKADTTLSFENPCSMTGKLFVVEADLQMTGGLTAQVYLNPPATAGGPYVGDFGLDAQLNAAAVVGLAGIFSGETVTSLPNWEVDMSIVVDVSKEHLDFTPNITFSNGKFCVGSVIQHMLAGVVQEAQHALGPVNKILGPSSILRRKIPATKYLFGRELVVIEMLDVLARLFCPRDCIFSNVFEAIEAFMTIDDQLNAFLNIVEQIDCTSHIDLGHFSVDFHADYPDPWFFLPMPDFNDIIFDDPDSHERDSVVNAWASVTTQGQFQVTCPACHNPVKFLISAILGKNEPIILIQIPEMLVSLGFSYRFFVWAAPPVHVSVGISASLTVAVPPIQFDTYCITAAVVSRKASELFTHMELQLYDANHNLRWPLRASVTLTGGVGVNVFIFKGGVSVSITLEGMMRFPDVNGDGLITFDQVFAMVKQNGLMESTVTELDLIGGFNLYIEACIHFPWGHKHCWHIVNVNLHDRLWGETINPKNVGAVADDSGAILLNNINLAATSGAYTIMLYQMPTEIRVSGADDAEPRSLTRPLSLTTSLISLAGQLDSSIHLTFDIRTIGSLIQFPSTPSSVVRMHMDSYAVGSVGPANAPGGGLAVSISPSRVVAGSTSGVQLLGECGTLDMQDPVSFSTVNIAGLGCANTLLATLNTNVTMVGTPSQYAVGPVTISGWTQTLQLQVSEVAWTLEDNTVTGAQNTRVILDADAEVGLVNVIASSADTTFTINSVPQGRSVVCMGAEGNDVFVIPDISKLTGDLSVNGGANMANRLHSTHYATPGQPLNIVATPFMLTQTNGVADAAVNISMAMTLIQELYFDLHGASNAAVTYSLTGMNLGTFVAVNSIGTLGASMTININDCDAGSAGHVNLTSDGDHTVVFGVNGLISGHCTFYVYGSSSPDSVSTVIFNAPLDGRQLVWQFKAQTATVYDPSNPATNVFQIIFESVDRMLVNLGNGTTDVTVYQGTYPTELVIAFPEVPSASGVTSSFTVMSSAQVSMLVTGIYQLAIVGSESRQMNTPPLDLFVNQFYLMNDMCISRTDTNGVPYNISTPPTAWMCDQMVAAGFDASACSRPCPVLFLSDRGMAFDIVTGSGEDLFIADQVQVPHSVSLQQGDDRLVVISPTMTATPTSYSLGANEDSALVYTCDHDAPAMSLDFGDDSFADELQLFLSPDRNAHVNASTVGPLGPNAAVDVLTLLELHSADRIIVKPCALFPSSSVGHAVIRAPRLKTTATAAAAAAAAVNDPTVIDLSMPVIGQRLTVYATSDTVYNLQQAAEGTILTFNAIAQPTLPAPLNWTLNVVVPQLFLSNQVDVFGVAGQDATFTLNVPADNTQHNVHLYQPSQPWQEQFATISVDGMRITLRGVDHTAVTVTDPARGSIFDIQGNPCNGDLLLQAPTNETQYFFNGPITNDVLVLGGGTPMADFSQQLPSGFILAFVGDKIDIPLQNLSFATQVSLVQGCLRTANPVTPPGPTAVTWWLAQAMAPHVDPAAASGCAAFFYDINTARFQTRASGVLLSGIEHTTKLIQVTGAQTLDLLATDVPWTQATLTSSSLLVADYQLLVDQGTRVAVTANDNIFLLNGTSQLTFNCPVIAAVTTSFEFGPTSNSTPALTWSTQACRGAVSADAHGSYFPSLTIGQQVASVELEVDLVSPTGQAVHRTASIDHTQIDFTSSDGRGMKLSWPASAASAVRYHLQFDDGTNDVAFAQSLTTAGASLRSGGFGSNAKGTLKFDPNSAITMGPGSSRPTCDATYRSVTPRSGSDSFCLWPRQHCQAASWTDVAVSESCVFDQLEDACHSAVIATWRAPWNIPFDCFPDPAVKPAIVLHVPAIDAANTDDFSNLKAWRGLSVTGLVIGVAIALLSFGLYGVAILEPIFAYALTSSFWKTDSDAGDWSLTARKLVQVINVTISGWTANNAPGTVLDAIVALLAIFTVLSAVCEFVASRSDETARITSWLRVCKRMLVATMLFVLIPVFVFSASSDRIDSAAGGFSIFFFVVAWIWIGVSAFQFVRPLSSLKTNGAEAQPFAGGSGRGPQEPATRAEVFFRVLVPTVMAILILGACVLAHPEYEVTASEFGATSIVLLVLSSLCSAINCWIVARTASDRVRRALLVALVLALIFGVSLVAVVMNIENVSGGSVVALWIFWALLWPILLIVILSYVHFKSGATGYSTYSTVDQPTMHDIEIEHRGGANDRHSGNNYGEIPSSSSDHGSGKAAEDDDHVENPFGRS</sequence>
<evidence type="ECO:0000313" key="3">
    <source>
        <dbReference type="EMBL" id="KJE97945.1"/>
    </source>
</evidence>
<dbReference type="PhylomeDB" id="A0A0D2WXJ9"/>
<evidence type="ECO:0000256" key="1">
    <source>
        <dbReference type="SAM" id="MobiDB-lite"/>
    </source>
</evidence>
<name>A0A0D2WXJ9_CAPO3</name>
<feature type="transmembrane region" description="Helical" evidence="2">
    <location>
        <begin position="4083"/>
        <end position="4104"/>
    </location>
</feature>
<dbReference type="Proteomes" id="UP000008743">
    <property type="component" value="Unassembled WGS sequence"/>
</dbReference>
<dbReference type="EMBL" id="KE346376">
    <property type="protein sequence ID" value="KJE97945.1"/>
    <property type="molecule type" value="Genomic_DNA"/>
</dbReference>
<keyword evidence="2" id="KW-1133">Transmembrane helix</keyword>
<keyword evidence="2" id="KW-0472">Membrane</keyword>
<feature type="transmembrane region" description="Helical" evidence="2">
    <location>
        <begin position="4140"/>
        <end position="4162"/>
    </location>
</feature>
<protein>
    <submittedName>
        <fullName evidence="3">Uncharacterized protein</fullName>
    </submittedName>
</protein>
<feature type="region of interest" description="Disordered" evidence="1">
    <location>
        <begin position="4287"/>
        <end position="4326"/>
    </location>
</feature>
<feature type="transmembrane region" description="Helical" evidence="2">
    <location>
        <begin position="4174"/>
        <end position="4193"/>
    </location>
</feature>
<dbReference type="InParanoid" id="A0A0D2WXJ9"/>
<dbReference type="eggNOG" id="ENOG502QTH3">
    <property type="taxonomic scope" value="Eukaryota"/>
</dbReference>
<evidence type="ECO:0000256" key="2">
    <source>
        <dbReference type="SAM" id="Phobius"/>
    </source>
</evidence>
<dbReference type="OMA" id="MYLATQF"/>
<dbReference type="OrthoDB" id="10257571at2759"/>